<organism evidence="1 2">
    <name type="scientific">Pristionchus pacificus</name>
    <name type="common">Parasitic nematode worm</name>
    <dbReference type="NCBI Taxonomy" id="54126"/>
    <lineage>
        <taxon>Eukaryota</taxon>
        <taxon>Metazoa</taxon>
        <taxon>Ecdysozoa</taxon>
        <taxon>Nematoda</taxon>
        <taxon>Chromadorea</taxon>
        <taxon>Rhabditida</taxon>
        <taxon>Rhabditina</taxon>
        <taxon>Diplogasteromorpha</taxon>
        <taxon>Diplogasteroidea</taxon>
        <taxon>Neodiplogasteridae</taxon>
        <taxon>Pristionchus</taxon>
    </lineage>
</organism>
<sequence>MVGHKRGASTSVEALHNEVNNEEDNGLNGINGHSGVNGVIKRSAPAPVSKQTIRWEVTDVSSIEEGGKNSPVITLMGVKWYLRVRTERSDRTSNETWFSVYVYCKDTNPLDVWYADVVSNIRMVNRRDETKDKKEKFSYRFTHGLTNSGYASFIKQSDMLSPAQGFIFEDKVIIEADIEVLKVHGLNLASTGFHLISDHSLLRPQPIPRTFSAPSPLTDGILVVDGKKLHISKPEFLGLLNVLHDADMPVNPTNCRSLLNLADRFQIKSVLGRVEHFLCTCYGIPDFTLAIRLRLADEFNLFEAQHAILQKLTKVSDITSLKNQRDYVLVSDTTKLLINELHLKLLSKA</sequence>
<accession>A0A2A6BC95</accession>
<dbReference type="SMART" id="SM00061">
    <property type="entry name" value="MATH"/>
    <property type="match status" value="1"/>
</dbReference>
<reference evidence="1" key="2">
    <citation type="submission" date="2022-06" db="UniProtKB">
        <authorList>
            <consortium name="EnsemblMetazoa"/>
        </authorList>
    </citation>
    <scope>IDENTIFICATION</scope>
    <source>
        <strain evidence="1">PS312</strain>
    </source>
</reference>
<gene>
    <name evidence="1" type="primary">WBGene00111494</name>
</gene>
<dbReference type="OrthoDB" id="5779963at2759"/>
<dbReference type="Gene3D" id="3.30.710.10">
    <property type="entry name" value="Potassium Channel Kv1.1, Chain A"/>
    <property type="match status" value="1"/>
</dbReference>
<dbReference type="Gene3D" id="2.60.210.10">
    <property type="entry name" value="Apoptosis, Tumor Necrosis Factor Receptor Associated Protein 2, Chain A"/>
    <property type="match status" value="1"/>
</dbReference>
<dbReference type="Pfam" id="PF22486">
    <property type="entry name" value="MATH_2"/>
    <property type="match status" value="1"/>
</dbReference>
<evidence type="ECO:0000313" key="1">
    <source>
        <dbReference type="EnsemblMetazoa" id="PPA21940.1"/>
    </source>
</evidence>
<protein>
    <submittedName>
        <fullName evidence="1">MATH domain-containing protein</fullName>
    </submittedName>
</protein>
<evidence type="ECO:0000313" key="2">
    <source>
        <dbReference type="Proteomes" id="UP000005239"/>
    </source>
</evidence>
<dbReference type="EnsemblMetazoa" id="PPA21940.1">
    <property type="protein sequence ID" value="PPA21940.1"/>
    <property type="gene ID" value="WBGene00111494"/>
</dbReference>
<dbReference type="InterPro" id="IPR011333">
    <property type="entry name" value="SKP1/BTB/POZ_sf"/>
</dbReference>
<reference evidence="2" key="1">
    <citation type="journal article" date="2008" name="Nat. Genet.">
        <title>The Pristionchus pacificus genome provides a unique perspective on nematode lifestyle and parasitism.</title>
        <authorList>
            <person name="Dieterich C."/>
            <person name="Clifton S.W."/>
            <person name="Schuster L.N."/>
            <person name="Chinwalla A."/>
            <person name="Delehaunty K."/>
            <person name="Dinkelacker I."/>
            <person name="Fulton L."/>
            <person name="Fulton R."/>
            <person name="Godfrey J."/>
            <person name="Minx P."/>
            <person name="Mitreva M."/>
            <person name="Roeseler W."/>
            <person name="Tian H."/>
            <person name="Witte H."/>
            <person name="Yang S.P."/>
            <person name="Wilson R.K."/>
            <person name="Sommer R.J."/>
        </authorList>
    </citation>
    <scope>NUCLEOTIDE SEQUENCE [LARGE SCALE GENOMIC DNA]</scope>
    <source>
        <strain evidence="2">PS312</strain>
    </source>
</reference>
<keyword evidence="2" id="KW-1185">Reference proteome</keyword>
<dbReference type="CDD" id="cd00121">
    <property type="entry name" value="MATH"/>
    <property type="match status" value="1"/>
</dbReference>
<name>A0A2A6BC95_PRIPA</name>
<dbReference type="InterPro" id="IPR008974">
    <property type="entry name" value="TRAF-like"/>
</dbReference>
<dbReference type="PANTHER" id="PTHR47022:SF1">
    <property type="entry name" value="BTB AND MATH DOMAIN-CONTAINING PROTEIN 36-RELATED"/>
    <property type="match status" value="1"/>
</dbReference>
<dbReference type="InterPro" id="IPR002083">
    <property type="entry name" value="MATH/TRAF_dom"/>
</dbReference>
<proteinExistence type="predicted"/>
<dbReference type="PROSITE" id="PS50144">
    <property type="entry name" value="MATH"/>
    <property type="match status" value="1"/>
</dbReference>
<dbReference type="Proteomes" id="UP000005239">
    <property type="component" value="Unassembled WGS sequence"/>
</dbReference>
<accession>A0A8R1YJH8</accession>
<dbReference type="AlphaFoldDB" id="A0A2A6BC95"/>
<dbReference type="PANTHER" id="PTHR47022">
    <property type="entry name" value="BTB AND MATH DOMAIN-CONTAINING PROTEIN 36-RELATED"/>
    <property type="match status" value="1"/>
</dbReference>
<dbReference type="SUPFAM" id="SSF49599">
    <property type="entry name" value="TRAF domain-like"/>
    <property type="match status" value="1"/>
</dbReference>
<dbReference type="SUPFAM" id="SSF54695">
    <property type="entry name" value="POZ domain"/>
    <property type="match status" value="1"/>
</dbReference>